<dbReference type="Gene3D" id="2.30.110.10">
    <property type="entry name" value="Electron Transport, Fmn-binding Protein, Chain A"/>
    <property type="match status" value="1"/>
</dbReference>
<dbReference type="InterPro" id="IPR012349">
    <property type="entry name" value="Split_barrel_FMN-bd"/>
</dbReference>
<name>A0ABX3ZEI1_9BACL</name>
<keyword evidence="3" id="KW-1185">Reference proteome</keyword>
<dbReference type="Proteomes" id="UP000196594">
    <property type="component" value="Unassembled WGS sequence"/>
</dbReference>
<comment type="caution">
    <text evidence="2">The sequence shown here is derived from an EMBL/GenBank/DDBJ whole genome shotgun (WGS) entry which is preliminary data.</text>
</comment>
<dbReference type="SUPFAM" id="SSF50475">
    <property type="entry name" value="FMN-binding split barrel"/>
    <property type="match status" value="1"/>
</dbReference>
<feature type="domain" description="Pyridoxamine 5'-phosphate oxidase N-terminal" evidence="1">
    <location>
        <begin position="9"/>
        <end position="119"/>
    </location>
</feature>
<dbReference type="Pfam" id="PF01243">
    <property type="entry name" value="PNPOx_N"/>
    <property type="match status" value="1"/>
</dbReference>
<organism evidence="2 3">
    <name type="scientific">Solibacillus kalamii</name>
    <dbReference type="NCBI Taxonomy" id="1748298"/>
    <lineage>
        <taxon>Bacteria</taxon>
        <taxon>Bacillati</taxon>
        <taxon>Bacillota</taxon>
        <taxon>Bacilli</taxon>
        <taxon>Bacillales</taxon>
        <taxon>Caryophanaceae</taxon>
        <taxon>Solibacillus</taxon>
    </lineage>
</organism>
<reference evidence="2 3" key="1">
    <citation type="journal article" date="2017" name="Int. J. Syst. Evol. Microbiol.">
        <title>Solibacillus kalamii sp. nov., isolated from a high-efficiency particulate arrestance filter system used in the International Space Station.</title>
        <authorList>
            <person name="Checinska Sielaff A."/>
            <person name="Kumar R.M."/>
            <person name="Pal D."/>
            <person name="Mayilraj S."/>
            <person name="Venkateswaran K."/>
        </authorList>
    </citation>
    <scope>NUCLEOTIDE SEQUENCE [LARGE SCALE GENOMIC DNA]</scope>
    <source>
        <strain evidence="2 3">ISSFR-015</strain>
    </source>
</reference>
<evidence type="ECO:0000313" key="3">
    <source>
        <dbReference type="Proteomes" id="UP000196594"/>
    </source>
</evidence>
<dbReference type="RefSeq" id="WP_087618398.1">
    <property type="nucleotide sequence ID" value="NZ_JAFBEY010000011.1"/>
</dbReference>
<dbReference type="InterPro" id="IPR011576">
    <property type="entry name" value="Pyridox_Oxase_N"/>
</dbReference>
<proteinExistence type="predicted"/>
<sequence length="133" mass="15089">MSNKEIALQILNENSIGVMATNNNGVPNSRYMTFHYVESKLYTVAKEDSDVVREIKEYGGTHILLGYESDGLLETFLEIEGNAATTLNDVVKQQLLEKYSEHADGNFVLIQVTPTRMRIMNKNGKNQEEIQLY</sequence>
<protein>
    <submittedName>
        <fullName evidence="2">General stress protein</fullName>
    </submittedName>
</protein>
<dbReference type="EMBL" id="NHNT01000014">
    <property type="protein sequence ID" value="OUZ37689.1"/>
    <property type="molecule type" value="Genomic_DNA"/>
</dbReference>
<gene>
    <name evidence="2" type="ORF">CBM15_17020</name>
</gene>
<accession>A0ABX3ZEI1</accession>
<evidence type="ECO:0000313" key="2">
    <source>
        <dbReference type="EMBL" id="OUZ37689.1"/>
    </source>
</evidence>
<evidence type="ECO:0000259" key="1">
    <source>
        <dbReference type="Pfam" id="PF01243"/>
    </source>
</evidence>